<feature type="domain" description="FAD-binding" evidence="3">
    <location>
        <begin position="9"/>
        <end position="53"/>
    </location>
</feature>
<gene>
    <name evidence="4" type="primary">nagX_2</name>
    <name evidence="4" type="ORF">NCTC12123_01127</name>
</gene>
<dbReference type="InterPro" id="IPR036188">
    <property type="entry name" value="FAD/NAD-bd_sf"/>
</dbReference>
<name>A0A376F6G2_ENTAS</name>
<dbReference type="Gene3D" id="3.50.50.60">
    <property type="entry name" value="FAD/NAD(P)-binding domain"/>
    <property type="match status" value="1"/>
</dbReference>
<dbReference type="SUPFAM" id="SSF51905">
    <property type="entry name" value="FAD/NAD(P)-binding domain"/>
    <property type="match status" value="1"/>
</dbReference>
<reference evidence="4 5" key="1">
    <citation type="submission" date="2018-06" db="EMBL/GenBank/DDBJ databases">
        <authorList>
            <consortium name="Pathogen Informatics"/>
            <person name="Doyle S."/>
        </authorList>
    </citation>
    <scope>NUCLEOTIDE SEQUENCE [LARGE SCALE GENOMIC DNA]</scope>
    <source>
        <strain evidence="4 5">NCTC12123</strain>
    </source>
</reference>
<dbReference type="EMBL" id="UFYI01000007">
    <property type="protein sequence ID" value="STD19070.1"/>
    <property type="molecule type" value="Genomic_DNA"/>
</dbReference>
<keyword evidence="1 4" id="KW-0560">Oxidoreductase</keyword>
<proteinExistence type="predicted"/>
<sequence>MLDFWGRDKVQFGKRVERVSEDDTGVSVTFTDGTTAVGDFLIAADGSHSAVRPYVLDTPRSAATPGT</sequence>
<dbReference type="PANTHER" id="PTHR13789:SF309">
    <property type="entry name" value="PUTATIVE (AFU_ORTHOLOGUE AFUA_6G14510)-RELATED"/>
    <property type="match status" value="1"/>
</dbReference>
<dbReference type="EC" id="1.14.13.1" evidence="4"/>
<organism evidence="4 5">
    <name type="scientific">Enterobacter asburiae</name>
    <dbReference type="NCBI Taxonomy" id="61645"/>
    <lineage>
        <taxon>Bacteria</taxon>
        <taxon>Pseudomonadati</taxon>
        <taxon>Pseudomonadota</taxon>
        <taxon>Gammaproteobacteria</taxon>
        <taxon>Enterobacterales</taxon>
        <taxon>Enterobacteriaceae</taxon>
        <taxon>Enterobacter</taxon>
        <taxon>Enterobacter cloacae complex</taxon>
    </lineage>
</organism>
<dbReference type="GO" id="GO:0071949">
    <property type="term" value="F:FAD binding"/>
    <property type="evidence" value="ECO:0007669"/>
    <property type="project" value="InterPro"/>
</dbReference>
<dbReference type="Proteomes" id="UP000255163">
    <property type="component" value="Unassembled WGS sequence"/>
</dbReference>
<evidence type="ECO:0000259" key="3">
    <source>
        <dbReference type="Pfam" id="PF01494"/>
    </source>
</evidence>
<evidence type="ECO:0000313" key="4">
    <source>
        <dbReference type="EMBL" id="STD19070.1"/>
    </source>
</evidence>
<evidence type="ECO:0000256" key="2">
    <source>
        <dbReference type="ARBA" id="ARBA00023033"/>
    </source>
</evidence>
<dbReference type="PANTHER" id="PTHR13789">
    <property type="entry name" value="MONOOXYGENASE"/>
    <property type="match status" value="1"/>
</dbReference>
<evidence type="ECO:0000313" key="5">
    <source>
        <dbReference type="Proteomes" id="UP000255163"/>
    </source>
</evidence>
<keyword evidence="2" id="KW-0503">Monooxygenase</keyword>
<dbReference type="InterPro" id="IPR050493">
    <property type="entry name" value="FAD-dep_Monooxygenase_BioMet"/>
</dbReference>
<protein>
    <submittedName>
        <fullName evidence="4">3-hydroxybenzoate 6-hydroxylase</fullName>
        <ecNumber evidence="4">1.14.13.1</ecNumber>
    </submittedName>
</protein>
<dbReference type="GO" id="GO:0018658">
    <property type="term" value="F:salicylate 1-monooxygenase activity"/>
    <property type="evidence" value="ECO:0007669"/>
    <property type="project" value="UniProtKB-EC"/>
</dbReference>
<dbReference type="AlphaFoldDB" id="A0A376F6G2"/>
<accession>A0A376F6G2</accession>
<dbReference type="InterPro" id="IPR002938">
    <property type="entry name" value="FAD-bd"/>
</dbReference>
<dbReference type="Pfam" id="PF01494">
    <property type="entry name" value="FAD_binding_3"/>
    <property type="match status" value="1"/>
</dbReference>
<evidence type="ECO:0000256" key="1">
    <source>
        <dbReference type="ARBA" id="ARBA00023002"/>
    </source>
</evidence>